<dbReference type="Proteomes" id="UP000824110">
    <property type="component" value="Unassembled WGS sequence"/>
</dbReference>
<keyword evidence="1" id="KW-0812">Transmembrane</keyword>
<feature type="transmembrane region" description="Helical" evidence="1">
    <location>
        <begin position="54"/>
        <end position="72"/>
    </location>
</feature>
<feature type="transmembrane region" description="Helical" evidence="1">
    <location>
        <begin position="12"/>
        <end position="42"/>
    </location>
</feature>
<feature type="transmembrane region" description="Helical" evidence="1">
    <location>
        <begin position="78"/>
        <end position="99"/>
    </location>
</feature>
<evidence type="ECO:0000313" key="2">
    <source>
        <dbReference type="EMBL" id="HIU61554.1"/>
    </source>
</evidence>
<reference evidence="2" key="1">
    <citation type="submission" date="2020-10" db="EMBL/GenBank/DDBJ databases">
        <authorList>
            <person name="Gilroy R."/>
        </authorList>
    </citation>
    <scope>NUCLEOTIDE SEQUENCE</scope>
    <source>
        <strain evidence="2">CHK195-12923</strain>
    </source>
</reference>
<evidence type="ECO:0000256" key="1">
    <source>
        <dbReference type="SAM" id="Phobius"/>
    </source>
</evidence>
<gene>
    <name evidence="2" type="ORF">IAB69_02775</name>
</gene>
<dbReference type="AlphaFoldDB" id="A0A9D1MJQ4"/>
<comment type="caution">
    <text evidence="2">The sequence shown here is derived from an EMBL/GenBank/DDBJ whole genome shotgun (WGS) entry which is preliminary data.</text>
</comment>
<organism evidence="2 3">
    <name type="scientific">Candidatus Coproplasma excrementigallinarum</name>
    <dbReference type="NCBI Taxonomy" id="2840747"/>
    <lineage>
        <taxon>Bacteria</taxon>
        <taxon>Bacillati</taxon>
        <taxon>Bacillota</taxon>
        <taxon>Clostridia</taxon>
        <taxon>Eubacteriales</taxon>
        <taxon>Candidatus Coproplasma</taxon>
    </lineage>
</organism>
<dbReference type="EMBL" id="DVNE01000024">
    <property type="protein sequence ID" value="HIU61554.1"/>
    <property type="molecule type" value="Genomic_DNA"/>
</dbReference>
<reference evidence="2" key="2">
    <citation type="journal article" date="2021" name="PeerJ">
        <title>Extensive microbial diversity within the chicken gut microbiome revealed by metagenomics and culture.</title>
        <authorList>
            <person name="Gilroy R."/>
            <person name="Ravi A."/>
            <person name="Getino M."/>
            <person name="Pursley I."/>
            <person name="Horton D.L."/>
            <person name="Alikhan N.F."/>
            <person name="Baker D."/>
            <person name="Gharbi K."/>
            <person name="Hall N."/>
            <person name="Watson M."/>
            <person name="Adriaenssens E.M."/>
            <person name="Foster-Nyarko E."/>
            <person name="Jarju S."/>
            <person name="Secka A."/>
            <person name="Antonio M."/>
            <person name="Oren A."/>
            <person name="Chaudhuri R.R."/>
            <person name="La Ragione R."/>
            <person name="Hildebrand F."/>
            <person name="Pallen M.J."/>
        </authorList>
    </citation>
    <scope>NUCLEOTIDE SEQUENCE</scope>
    <source>
        <strain evidence="2">CHK195-12923</strain>
    </source>
</reference>
<proteinExistence type="predicted"/>
<keyword evidence="1" id="KW-0472">Membrane</keyword>
<evidence type="ECO:0000313" key="3">
    <source>
        <dbReference type="Proteomes" id="UP000824110"/>
    </source>
</evidence>
<sequence length="199" mass="22186">MFTEFFNDVYKMIASLSLETLLCVCWGAFAFIFLLTLVLTLCNAGVRAADKRPYAAAVNVFAALTFAFSLMWEELAFSVLLAAAFWCVGYISYGVIVLASRRAVNKRPPVPMPQQPQPPSNMLRPEITPAKTNVRTEHAVGLAQKLLEKELGRGDRQEAEKILSSLRFMQAKGELTPEDNESLNENFNALLKLMAKYSV</sequence>
<protein>
    <submittedName>
        <fullName evidence="2">Uncharacterized protein</fullName>
    </submittedName>
</protein>
<name>A0A9D1MJQ4_9FIRM</name>
<accession>A0A9D1MJQ4</accession>
<keyword evidence="1" id="KW-1133">Transmembrane helix</keyword>